<evidence type="ECO:0000259" key="2">
    <source>
        <dbReference type="Pfam" id="PF25231"/>
    </source>
</evidence>
<reference evidence="3 4" key="1">
    <citation type="journal article" date="2013" name="Genome Announc.">
        <title>Draft Genome Sequence of 'Candidatus Halobonum tyrrellensis' Strain G22, Isolated from the Hypersaline Waters of Lake Tyrrell, Australia.</title>
        <authorList>
            <person name="Ugalde J.A."/>
            <person name="Narasingarao P."/>
            <person name="Kuo S."/>
            <person name="Podell S."/>
            <person name="Allen E.E."/>
        </authorList>
    </citation>
    <scope>NUCLEOTIDE SEQUENCE [LARGE SCALE GENOMIC DNA]</scope>
    <source>
        <strain evidence="3 4">G22</strain>
    </source>
</reference>
<protein>
    <recommendedName>
        <fullName evidence="2">DUF7847 domain-containing protein</fullName>
    </recommendedName>
</protein>
<organism evidence="3 4">
    <name type="scientific">Candidatus Halobonum tyrrellensis G22</name>
    <dbReference type="NCBI Taxonomy" id="1324957"/>
    <lineage>
        <taxon>Archaea</taxon>
        <taxon>Methanobacteriati</taxon>
        <taxon>Methanobacteriota</taxon>
        <taxon>Stenosarchaea group</taxon>
        <taxon>Halobacteria</taxon>
        <taxon>Halobacteriales</taxon>
        <taxon>Haloferacaceae</taxon>
        <taxon>Candidatus Halobonum</taxon>
    </lineage>
</organism>
<dbReference type="EMBL" id="ASGZ01000068">
    <property type="protein sequence ID" value="ESP86938.1"/>
    <property type="molecule type" value="Genomic_DNA"/>
</dbReference>
<feature type="transmembrane region" description="Helical" evidence="1">
    <location>
        <begin position="228"/>
        <end position="250"/>
    </location>
</feature>
<name>V4HA62_9EURY</name>
<dbReference type="AlphaFoldDB" id="V4HA62"/>
<feature type="domain" description="DUF7847" evidence="2">
    <location>
        <begin position="3"/>
        <end position="252"/>
    </location>
</feature>
<feature type="transmembrane region" description="Helical" evidence="1">
    <location>
        <begin position="108"/>
        <end position="135"/>
    </location>
</feature>
<evidence type="ECO:0000313" key="3">
    <source>
        <dbReference type="EMBL" id="ESP86938.1"/>
    </source>
</evidence>
<feature type="transmembrane region" description="Helical" evidence="1">
    <location>
        <begin position="147"/>
        <end position="174"/>
    </location>
</feature>
<sequence length="269" mass="27729">MSLRVGSTLSGGIDRVVSRNGLVLLAANLALGTVWMAVVSSLVATTAARYGVDPAALPFPTLPLPLAASVVVVLLLLAAFVWLNVVTVRAFVDGRGSSIPGEFLTRRIGYVLVNLVVFGVLFGLAVSGPAVAAIAGGLLAGSPLVGVLVGMLLLFVPGLVAYVALMFGQFYVVVDDENALAALVDSWSLTRGNWIRLFLVVLVVGVAAGVVSLLVSFAGSALLGRQSVALQFANGVVGYAVSLVSLGVFAEAFCRLRRERGDPVGHDAL</sequence>
<evidence type="ECO:0000256" key="1">
    <source>
        <dbReference type="SAM" id="Phobius"/>
    </source>
</evidence>
<dbReference type="Proteomes" id="UP000017840">
    <property type="component" value="Unassembled WGS sequence"/>
</dbReference>
<feature type="transmembrane region" description="Helical" evidence="1">
    <location>
        <begin position="21"/>
        <end position="44"/>
    </location>
</feature>
<accession>V4HA62</accession>
<keyword evidence="1" id="KW-0812">Transmembrane</keyword>
<feature type="transmembrane region" description="Helical" evidence="1">
    <location>
        <begin position="64"/>
        <end position="87"/>
    </location>
</feature>
<keyword evidence="1" id="KW-0472">Membrane</keyword>
<dbReference type="PATRIC" id="fig|1324957.4.peg.3412"/>
<dbReference type="eggNOG" id="arCOG03934">
    <property type="taxonomic scope" value="Archaea"/>
</dbReference>
<dbReference type="Pfam" id="PF25231">
    <property type="entry name" value="DUF7847"/>
    <property type="match status" value="1"/>
</dbReference>
<evidence type="ECO:0000313" key="4">
    <source>
        <dbReference type="Proteomes" id="UP000017840"/>
    </source>
</evidence>
<proteinExistence type="predicted"/>
<keyword evidence="1" id="KW-1133">Transmembrane helix</keyword>
<feature type="transmembrane region" description="Helical" evidence="1">
    <location>
        <begin position="195"/>
        <end position="222"/>
    </location>
</feature>
<dbReference type="OrthoDB" id="205869at2157"/>
<gene>
    <name evidence="3" type="ORF">K933_16797</name>
</gene>
<dbReference type="InterPro" id="IPR057169">
    <property type="entry name" value="DUF7847"/>
</dbReference>
<keyword evidence="4" id="KW-1185">Reference proteome</keyword>
<dbReference type="RefSeq" id="WP_023395926.1">
    <property type="nucleotide sequence ID" value="NZ_ASGZ01000068.1"/>
</dbReference>
<comment type="caution">
    <text evidence="3">The sequence shown here is derived from an EMBL/GenBank/DDBJ whole genome shotgun (WGS) entry which is preliminary data.</text>
</comment>